<keyword evidence="2" id="KW-1185">Reference proteome</keyword>
<dbReference type="PANTHER" id="PTHR34361">
    <property type="entry name" value="OS08G0157800 PROTEIN"/>
    <property type="match status" value="1"/>
</dbReference>
<reference evidence="2" key="1">
    <citation type="submission" date="2024-07" db="EMBL/GenBank/DDBJ databases">
        <title>Two chromosome-level genome assemblies of Korean endemic species Abeliophyllum distichum and Forsythia ovata (Oleaceae).</title>
        <authorList>
            <person name="Jang H."/>
        </authorList>
    </citation>
    <scope>NUCLEOTIDE SEQUENCE [LARGE SCALE GENOMIC DNA]</scope>
</reference>
<dbReference type="AlphaFoldDB" id="A0ABD1VYA4"/>
<protein>
    <submittedName>
        <fullName evidence="1">Uncharacterized protein</fullName>
    </submittedName>
</protein>
<dbReference type="EMBL" id="JBFOLK010000001">
    <property type="protein sequence ID" value="KAL2542384.1"/>
    <property type="molecule type" value="Genomic_DNA"/>
</dbReference>
<accession>A0ABD1VYA4</accession>
<evidence type="ECO:0000313" key="1">
    <source>
        <dbReference type="EMBL" id="KAL2542384.1"/>
    </source>
</evidence>
<name>A0ABD1VYA4_9LAMI</name>
<comment type="caution">
    <text evidence="1">The sequence shown here is derived from an EMBL/GenBank/DDBJ whole genome shotgun (WGS) entry which is preliminary data.</text>
</comment>
<proteinExistence type="predicted"/>
<organism evidence="1 2">
    <name type="scientific">Abeliophyllum distichum</name>
    <dbReference type="NCBI Taxonomy" id="126358"/>
    <lineage>
        <taxon>Eukaryota</taxon>
        <taxon>Viridiplantae</taxon>
        <taxon>Streptophyta</taxon>
        <taxon>Embryophyta</taxon>
        <taxon>Tracheophyta</taxon>
        <taxon>Spermatophyta</taxon>
        <taxon>Magnoliopsida</taxon>
        <taxon>eudicotyledons</taxon>
        <taxon>Gunneridae</taxon>
        <taxon>Pentapetalae</taxon>
        <taxon>asterids</taxon>
        <taxon>lamiids</taxon>
        <taxon>Lamiales</taxon>
        <taxon>Oleaceae</taxon>
        <taxon>Forsythieae</taxon>
        <taxon>Abeliophyllum</taxon>
    </lineage>
</organism>
<dbReference type="PANTHER" id="PTHR34361:SF2">
    <property type="entry name" value="OS08G0157800 PROTEIN"/>
    <property type="match status" value="1"/>
</dbReference>
<dbReference type="Proteomes" id="UP001604336">
    <property type="component" value="Unassembled WGS sequence"/>
</dbReference>
<evidence type="ECO:0000313" key="2">
    <source>
        <dbReference type="Proteomes" id="UP001604336"/>
    </source>
</evidence>
<sequence>MVLGSMDSGARGNSSTSASNLSALAPPFTVHRSNSKHNSSTFLHYTEPPYAAELVSQSWQSPLPSAPRPELNIDSTLTTSTSPVKDCQFWASPAISPLGARWSVLSPGARNSKDAFSFAGEFKPYYTPYLSTIVGEERPLVVGNGPSYDMMPANGLGVSSQVDYTQSLSGFEYRPLWDDGSGFDSKWAKLVEPDGSFSSERANVGGSHVHKNYMTEGGHNIEYGNKPKEHSGLHLLESGSLPRNSVACKTADLNDIAIVHSKESDGCYPSNLKYFNSESTGDPFSTSQSEFCRQGNDQISLISSSVEELSSPLLSKDTLDNSVKARCVSNLPDINVLDHFAVATNGAQGVNSTQNFSDCIDHQNPAVDSPCWKGAPASHFLPFDDVVAGKSNHSKEKLDECYGFDHEEHQNLLSFNDSVTTASQKPCERSKPNNNGYAREGMPLSSKTAPYANCPAREQSSAKISPTSSGEVVQLFNALDKPIKEFELSNNSKSSFDLKFPDSKRSSSEDDEIAHMQLSLQAGSVEAGITHNDVSEGGTVAFHAAKKFLCSPFSRKCP</sequence>
<gene>
    <name evidence="1" type="ORF">Adt_03362</name>
</gene>